<dbReference type="AlphaFoldDB" id="A0AAV3SFM7"/>
<dbReference type="GO" id="GO:0005886">
    <property type="term" value="C:plasma membrane"/>
    <property type="evidence" value="ECO:0007669"/>
    <property type="project" value="UniProtKB-SubCell"/>
</dbReference>
<evidence type="ECO:0000256" key="2">
    <source>
        <dbReference type="SAM" id="MobiDB-lite"/>
    </source>
</evidence>
<evidence type="ECO:0000313" key="7">
    <source>
        <dbReference type="Proteomes" id="UP000830542"/>
    </source>
</evidence>
<dbReference type="GeneID" id="71762639"/>
<accession>A0AAV3SFM7</accession>
<dbReference type="GO" id="GO:0030115">
    <property type="term" value="C:S-layer"/>
    <property type="evidence" value="ECO:0007669"/>
    <property type="project" value="UniProtKB-SubCell"/>
</dbReference>
<evidence type="ECO:0000313" key="6">
    <source>
        <dbReference type="EMBL" id="UOO94738.1"/>
    </source>
</evidence>
<evidence type="ECO:0000313" key="5">
    <source>
        <dbReference type="EMBL" id="GAA0462205.1"/>
    </source>
</evidence>
<evidence type="ECO:0000313" key="8">
    <source>
        <dbReference type="Proteomes" id="UP001500962"/>
    </source>
</evidence>
<dbReference type="EMBL" id="BAAADN010000026">
    <property type="protein sequence ID" value="GAA0462205.1"/>
    <property type="molecule type" value="Genomic_DNA"/>
</dbReference>
<feature type="compositionally biased region" description="Low complexity" evidence="2">
    <location>
        <begin position="518"/>
        <end position="552"/>
    </location>
</feature>
<proteinExistence type="predicted"/>
<sequence length="588" mass="57437">MTQDKPYRSVALVALVVLAAVVGGIATAGTVAAQDGDNATNASTSEEEFYSPSGGEPLNVRFRDGAANTVESIAEGVLNLNIVYGLFDGPYDVEISAPGLSDEQIEEATFDESGYDSQELDRTDIVGMDISGLPAGNYEFTVSVADGEAEQTVPLEVTGDDGAVANESADAANETTETANESADGANASANETTTGATNETTANASANETANATTANATGETEIGTATATGADANTTITAVPSAPNTSANHTVSTVVGADAAGNLSELTINYGESNASIGLVGGSISTATLGGQSVVNNTTAPTIGAQGQNLTIGFDGTVDANEGDRLNVTFGGVTNPPEAGDYTVGVAVNNGSSQNTTLTVGENATAGAATETEMGNGSAAATSGNASITADPSAAGNESTNHTASIVAGPNATGNLSELTIDYGESNASIGLVGGSITTATLGGQSVVNNTTAPTIGAQGQNLTIGFDGTISVSEGDRLNMTYGGVTNPPEAGNYTVSMTLNNGSVRNATLEITESTAPATTAGGAGADTAATESGATTATGGETAAGTAGETGGGQATEAGGPGFGIAVAVVALLGAALLATRRS</sequence>
<feature type="compositionally biased region" description="Low complexity" evidence="2">
    <location>
        <begin position="376"/>
        <end position="392"/>
    </location>
</feature>
<dbReference type="Proteomes" id="UP000830542">
    <property type="component" value="Chromosome"/>
</dbReference>
<dbReference type="InterPro" id="IPR026371">
    <property type="entry name" value="PGF_CTERM"/>
</dbReference>
<feature type="region of interest" description="Disordered" evidence="2">
    <location>
        <begin position="518"/>
        <end position="560"/>
    </location>
</feature>
<feature type="region of interest" description="Disordered" evidence="2">
    <location>
        <begin position="376"/>
        <end position="403"/>
    </location>
</feature>
<feature type="region of interest" description="Disordered" evidence="2">
    <location>
        <begin position="168"/>
        <end position="221"/>
    </location>
</feature>
<dbReference type="NCBIfam" id="TIGR04126">
    <property type="entry name" value="PGF_CTERM"/>
    <property type="match status" value="1"/>
</dbReference>
<keyword evidence="7" id="KW-1185">Reference proteome</keyword>
<dbReference type="Proteomes" id="UP001500962">
    <property type="component" value="Unassembled WGS sequence"/>
</dbReference>
<organism evidence="5 8">
    <name type="scientific">Halococcus dombrowskii</name>
    <dbReference type="NCBI Taxonomy" id="179637"/>
    <lineage>
        <taxon>Archaea</taxon>
        <taxon>Methanobacteriati</taxon>
        <taxon>Methanobacteriota</taxon>
        <taxon>Stenosarchaea group</taxon>
        <taxon>Halobacteria</taxon>
        <taxon>Halobacteriales</taxon>
        <taxon>Halococcaceae</taxon>
        <taxon>Halococcus</taxon>
    </lineage>
</organism>
<feature type="transmembrane region" description="Helical" evidence="3">
    <location>
        <begin position="567"/>
        <end position="585"/>
    </location>
</feature>
<keyword evidence="1" id="KW-0732">Signal</keyword>
<name>A0AAV3SFM7_HALDO</name>
<evidence type="ECO:0000256" key="1">
    <source>
        <dbReference type="ARBA" id="ARBA00022729"/>
    </source>
</evidence>
<feature type="domain" description="PGF-CTERM archaeal protein-sorting signal" evidence="4">
    <location>
        <begin position="566"/>
        <end position="587"/>
    </location>
</feature>
<dbReference type="Pfam" id="PF18204">
    <property type="entry name" value="PGF-CTERM"/>
    <property type="match status" value="1"/>
</dbReference>
<evidence type="ECO:0000256" key="3">
    <source>
        <dbReference type="SAM" id="Phobius"/>
    </source>
</evidence>
<dbReference type="RefSeq" id="WP_244701232.1">
    <property type="nucleotide sequence ID" value="NZ_BAAADN010000026.1"/>
</dbReference>
<keyword evidence="3" id="KW-0472">Membrane</keyword>
<gene>
    <name evidence="5" type="ORF">GCM10008985_18530</name>
    <name evidence="6" type="ORF">MUK72_12285</name>
</gene>
<protein>
    <submittedName>
        <fullName evidence="6">PGF-CTERM sorting domain-containing protein</fullName>
    </submittedName>
</protein>
<dbReference type="KEGG" id="hdo:MUK72_12285"/>
<reference evidence="5" key="1">
    <citation type="journal article" date="2014" name="Int. J. Syst. Evol. Microbiol.">
        <title>Complete genome sequence of Corynebacterium casei LMG S-19264T (=DSM 44701T), isolated from a smear-ripened cheese.</title>
        <authorList>
            <consortium name="US DOE Joint Genome Institute (JGI-PGF)"/>
            <person name="Walter F."/>
            <person name="Albersmeier A."/>
            <person name="Kalinowski J."/>
            <person name="Ruckert C."/>
        </authorList>
    </citation>
    <scope>NUCLEOTIDE SEQUENCE</scope>
    <source>
        <strain evidence="5">JCM 12289</strain>
    </source>
</reference>
<evidence type="ECO:0000259" key="4">
    <source>
        <dbReference type="Pfam" id="PF18204"/>
    </source>
</evidence>
<keyword evidence="3" id="KW-1133">Transmembrane helix</keyword>
<keyword evidence="3" id="KW-0812">Transmembrane</keyword>
<reference evidence="5" key="3">
    <citation type="submission" date="2023-12" db="EMBL/GenBank/DDBJ databases">
        <authorList>
            <person name="Sun Q."/>
            <person name="Inoue M."/>
        </authorList>
    </citation>
    <scope>NUCLEOTIDE SEQUENCE</scope>
    <source>
        <strain evidence="5">JCM 12289</strain>
    </source>
</reference>
<feature type="region of interest" description="Disordered" evidence="2">
    <location>
        <begin position="35"/>
        <end position="56"/>
    </location>
</feature>
<dbReference type="EMBL" id="CP095005">
    <property type="protein sequence ID" value="UOO94738.1"/>
    <property type="molecule type" value="Genomic_DNA"/>
</dbReference>
<reference evidence="6" key="2">
    <citation type="submission" date="2022-04" db="EMBL/GenBank/DDBJ databases">
        <title>Sequencing and genomic assembly of Halococcus dombrowskii.</title>
        <authorList>
            <person name="Lim S.W."/>
            <person name="MacLea K.S."/>
        </authorList>
    </citation>
    <scope>NUCLEOTIDE SEQUENCE</scope>
    <source>
        <strain evidence="6">H4</strain>
    </source>
</reference>